<keyword evidence="6" id="KW-1185">Reference proteome</keyword>
<keyword evidence="2" id="KW-0812">Transmembrane</keyword>
<evidence type="ECO:0000256" key="1">
    <source>
        <dbReference type="SAM" id="MobiDB-lite"/>
    </source>
</evidence>
<feature type="compositionally biased region" description="Low complexity" evidence="1">
    <location>
        <begin position="178"/>
        <end position="196"/>
    </location>
</feature>
<dbReference type="Proteomes" id="UP001431572">
    <property type="component" value="Chromosome 1"/>
</dbReference>
<evidence type="ECO:0000313" key="3">
    <source>
        <dbReference type="EMBL" id="NWJ45959.1"/>
    </source>
</evidence>
<feature type="compositionally biased region" description="Basic and acidic residues" evidence="1">
    <location>
        <begin position="261"/>
        <end position="270"/>
    </location>
</feature>
<dbReference type="RefSeq" id="WP_341469709.1">
    <property type="nucleotide sequence ID" value="NZ_CP128399.1"/>
</dbReference>
<feature type="compositionally biased region" description="Basic and acidic residues" evidence="1">
    <location>
        <begin position="225"/>
        <end position="234"/>
    </location>
</feature>
<name>A0A8T7M1H1_9CHLR</name>
<evidence type="ECO:0000256" key="2">
    <source>
        <dbReference type="SAM" id="Phobius"/>
    </source>
</evidence>
<dbReference type="AlphaFoldDB" id="A0A8T7M1H1"/>
<keyword evidence="2" id="KW-0472">Membrane</keyword>
<evidence type="ECO:0000313" key="5">
    <source>
        <dbReference type="Proteomes" id="UP000521676"/>
    </source>
</evidence>
<feature type="region of interest" description="Disordered" evidence="1">
    <location>
        <begin position="178"/>
        <end position="351"/>
    </location>
</feature>
<dbReference type="EMBL" id="JACATZ010000001">
    <property type="protein sequence ID" value="NWJ45959.1"/>
    <property type="molecule type" value="Genomic_DNA"/>
</dbReference>
<reference evidence="4" key="2">
    <citation type="journal article" date="2024" name="Nature">
        <title>Anoxygenic phototroph of the Chloroflexota uses a type I reaction centre.</title>
        <authorList>
            <person name="Tsuji J.M."/>
            <person name="Shaw N.A."/>
            <person name="Nagashima S."/>
            <person name="Venkiteswaran J.J."/>
            <person name="Schiff S.L."/>
            <person name="Watanabe T."/>
            <person name="Fukui M."/>
            <person name="Hanada S."/>
            <person name="Tank M."/>
            <person name="Neufeld J.D."/>
        </authorList>
    </citation>
    <scope>NUCLEOTIDE SEQUENCE</scope>
    <source>
        <strain evidence="4">L227-S17</strain>
    </source>
</reference>
<evidence type="ECO:0000313" key="4">
    <source>
        <dbReference type="EMBL" id="WJW67820.1"/>
    </source>
</evidence>
<feature type="transmembrane region" description="Helical" evidence="2">
    <location>
        <begin position="113"/>
        <end position="132"/>
    </location>
</feature>
<organism evidence="3 5">
    <name type="scientific">Candidatus Chlorohelix allophototropha</name>
    <dbReference type="NCBI Taxonomy" id="3003348"/>
    <lineage>
        <taxon>Bacteria</taxon>
        <taxon>Bacillati</taxon>
        <taxon>Chloroflexota</taxon>
        <taxon>Chloroflexia</taxon>
        <taxon>Candidatus Chloroheliales</taxon>
        <taxon>Candidatus Chloroheliaceae</taxon>
        <taxon>Candidatus Chlorohelix</taxon>
    </lineage>
</organism>
<feature type="compositionally biased region" description="Basic and acidic residues" evidence="1">
    <location>
        <begin position="317"/>
        <end position="326"/>
    </location>
</feature>
<dbReference type="EMBL" id="CP128399">
    <property type="protein sequence ID" value="WJW67820.1"/>
    <property type="molecule type" value="Genomic_DNA"/>
</dbReference>
<feature type="compositionally biased region" description="Polar residues" evidence="1">
    <location>
        <begin position="305"/>
        <end position="315"/>
    </location>
</feature>
<reference evidence="3 5" key="1">
    <citation type="submission" date="2020-06" db="EMBL/GenBank/DDBJ databases">
        <title>Anoxygenic phototrophic Chloroflexota member uses a Type I reaction center.</title>
        <authorList>
            <person name="Tsuji J.M."/>
            <person name="Shaw N.A."/>
            <person name="Nagashima S."/>
            <person name="Venkiteswaran J."/>
            <person name="Schiff S.L."/>
            <person name="Hanada S."/>
            <person name="Tank M."/>
            <person name="Neufeld J.D."/>
        </authorList>
    </citation>
    <scope>NUCLEOTIDE SEQUENCE [LARGE SCALE GENOMIC DNA]</scope>
    <source>
        <strain evidence="3">L227-S17</strain>
    </source>
</reference>
<dbReference type="Proteomes" id="UP000521676">
    <property type="component" value="Unassembled WGS sequence"/>
</dbReference>
<evidence type="ECO:0000313" key="6">
    <source>
        <dbReference type="Proteomes" id="UP001431572"/>
    </source>
</evidence>
<feature type="compositionally biased region" description="Basic and acidic residues" evidence="1">
    <location>
        <begin position="279"/>
        <end position="288"/>
    </location>
</feature>
<proteinExistence type="predicted"/>
<keyword evidence="2" id="KW-1133">Transmembrane helix</keyword>
<accession>A0A8T7M1H1</accession>
<feature type="compositionally biased region" description="Basic and acidic residues" evidence="1">
    <location>
        <begin position="335"/>
        <end position="351"/>
    </location>
</feature>
<feature type="compositionally biased region" description="Polar residues" evidence="1">
    <location>
        <begin position="197"/>
        <end position="224"/>
    </location>
</feature>
<gene>
    <name evidence="3" type="ORF">HXX08_08790</name>
    <name evidence="4" type="ORF">OZ401_001102</name>
</gene>
<protein>
    <submittedName>
        <fullName evidence="3">Uncharacterized protein</fullName>
    </submittedName>
</protein>
<sequence>MNRDKHIEDLFESRVGYIQQGKSLEPDVKITLEQEEALEDMLELVAQSRQAPSFALSMEKRQALTADLKARMQAKSSFTAIPPLPDNIRVLEPRRVANDTQPRRLNRAHGLQLVMVAASVVLAMGLLVWLLISEQPVTNLVAPYTSLPAATFETNNIEIPTSAPETAVTEEPTPIVVTTPLPTNEPTTTLPSTPSLQANTGTVQVPAKPQTTPKQATTESSAPDTNHDDEKKSDTASTPTPDTNHDDEKKSDAASTPTPDTSHDDKKKSDAASTPTPDTSHDDKKKSDAASTPTPVATATPVADQTSDAASTPTPDASHDDKKKSDATPTPTPDATRDNQEKSEKIKDSKD</sequence>
<feature type="compositionally biased region" description="Low complexity" evidence="1">
    <location>
        <begin position="289"/>
        <end position="304"/>
    </location>
</feature>
<feature type="compositionally biased region" description="Basic and acidic residues" evidence="1">
    <location>
        <begin position="243"/>
        <end position="252"/>
    </location>
</feature>